<dbReference type="InterPro" id="IPR013783">
    <property type="entry name" value="Ig-like_fold"/>
</dbReference>
<evidence type="ECO:0000313" key="9">
    <source>
        <dbReference type="Proteomes" id="UP000472263"/>
    </source>
</evidence>
<dbReference type="GeneTree" id="ENSGT01050000244843"/>
<dbReference type="GO" id="GO:0050852">
    <property type="term" value="P:T cell receptor signaling pathway"/>
    <property type="evidence" value="ECO:0007669"/>
    <property type="project" value="TreeGrafter"/>
</dbReference>
<dbReference type="Ensembl" id="ENSMMDT00005035087.1">
    <property type="protein sequence ID" value="ENSMMDP00005034330.1"/>
    <property type="gene ID" value="ENSMMDG00005016162.1"/>
</dbReference>
<evidence type="ECO:0000313" key="8">
    <source>
        <dbReference type="Ensembl" id="ENSMMDP00005034330.1"/>
    </source>
</evidence>
<evidence type="ECO:0000256" key="5">
    <source>
        <dbReference type="ARBA" id="ARBA00023180"/>
    </source>
</evidence>
<feature type="domain" description="Ig-like" evidence="7">
    <location>
        <begin position="1"/>
        <end position="81"/>
    </location>
</feature>
<dbReference type="Proteomes" id="UP000472263">
    <property type="component" value="Chromosome 18"/>
</dbReference>
<dbReference type="SMART" id="SM00409">
    <property type="entry name" value="IG"/>
    <property type="match status" value="2"/>
</dbReference>
<sequence length="217" mass="24783">MTVEWTRPDLQPRFVYLWRDGHELLVQQNPTYKRRASLFTDKLKLGDVSLKLSDVRLSDEGKYRCFIPSLGKETAMELKVGQPQLIGPPQPIVAIVDDDTILPCHLEPAVDVTARTVEWTRPDLQPSFVHMWRDGANLLIHQNPTYEGRTSLFMDKLKHGNVSLKLSEVKLSDEGRYKCFIPSLGTETTIELVVGKWPDFGVLFGISPSSHYYRCCH</sequence>
<reference evidence="8" key="1">
    <citation type="submission" date="2019-06" db="EMBL/GenBank/DDBJ databases">
        <authorList>
            <consortium name="Wellcome Sanger Institute Data Sharing"/>
        </authorList>
    </citation>
    <scope>NUCLEOTIDE SEQUENCE [LARGE SCALE GENOMIC DNA]</scope>
</reference>
<evidence type="ECO:0000256" key="2">
    <source>
        <dbReference type="ARBA" id="ARBA00022729"/>
    </source>
</evidence>
<evidence type="ECO:0000256" key="1">
    <source>
        <dbReference type="ARBA" id="ARBA00004370"/>
    </source>
</evidence>
<dbReference type="SMART" id="SM00406">
    <property type="entry name" value="IGv"/>
    <property type="match status" value="2"/>
</dbReference>
<reference evidence="8" key="3">
    <citation type="submission" date="2025-09" db="UniProtKB">
        <authorList>
            <consortium name="Ensembl"/>
        </authorList>
    </citation>
    <scope>IDENTIFICATION</scope>
</reference>
<keyword evidence="4" id="KW-1015">Disulfide bond</keyword>
<dbReference type="GO" id="GO:1903037">
    <property type="term" value="P:regulation of leukocyte cell-cell adhesion"/>
    <property type="evidence" value="ECO:0007669"/>
    <property type="project" value="UniProtKB-ARBA"/>
</dbReference>
<keyword evidence="5" id="KW-0325">Glycoprotein</keyword>
<feature type="domain" description="Ig-like" evidence="7">
    <location>
        <begin position="83"/>
        <end position="191"/>
    </location>
</feature>
<dbReference type="GO" id="GO:0005102">
    <property type="term" value="F:signaling receptor binding"/>
    <property type="evidence" value="ECO:0007669"/>
    <property type="project" value="TreeGrafter"/>
</dbReference>
<dbReference type="Gene3D" id="2.60.40.10">
    <property type="entry name" value="Immunoglobulins"/>
    <property type="match status" value="2"/>
</dbReference>
<keyword evidence="9" id="KW-1185">Reference proteome</keyword>
<accession>A0A667YUP1</accession>
<evidence type="ECO:0000256" key="6">
    <source>
        <dbReference type="ARBA" id="ARBA00023319"/>
    </source>
</evidence>
<organism evidence="8 9">
    <name type="scientific">Myripristis murdjan</name>
    <name type="common">pinecone soldierfish</name>
    <dbReference type="NCBI Taxonomy" id="586833"/>
    <lineage>
        <taxon>Eukaryota</taxon>
        <taxon>Metazoa</taxon>
        <taxon>Chordata</taxon>
        <taxon>Craniata</taxon>
        <taxon>Vertebrata</taxon>
        <taxon>Euteleostomi</taxon>
        <taxon>Actinopterygii</taxon>
        <taxon>Neopterygii</taxon>
        <taxon>Teleostei</taxon>
        <taxon>Neoteleostei</taxon>
        <taxon>Acanthomorphata</taxon>
        <taxon>Holocentriformes</taxon>
        <taxon>Holocentridae</taxon>
        <taxon>Myripristis</taxon>
    </lineage>
</organism>
<dbReference type="InterPro" id="IPR036179">
    <property type="entry name" value="Ig-like_dom_sf"/>
</dbReference>
<dbReference type="AlphaFoldDB" id="A0A667YUP1"/>
<dbReference type="PANTHER" id="PTHR24100:SF151">
    <property type="entry name" value="ICOS LIGAND"/>
    <property type="match status" value="1"/>
</dbReference>
<evidence type="ECO:0000259" key="7">
    <source>
        <dbReference type="PROSITE" id="PS50835"/>
    </source>
</evidence>
<dbReference type="PROSITE" id="PS50835">
    <property type="entry name" value="IG_LIKE"/>
    <property type="match status" value="2"/>
</dbReference>
<comment type="subcellular location">
    <subcellularLocation>
        <location evidence="1">Membrane</location>
    </subcellularLocation>
</comment>
<dbReference type="FunFam" id="2.60.40.10:FF:000142">
    <property type="entry name" value="V-set domain-containing T-cell activation inhibitor 1"/>
    <property type="match status" value="1"/>
</dbReference>
<dbReference type="InterPro" id="IPR013106">
    <property type="entry name" value="Ig_V-set"/>
</dbReference>
<dbReference type="SUPFAM" id="SSF48726">
    <property type="entry name" value="Immunoglobulin"/>
    <property type="match status" value="2"/>
</dbReference>
<dbReference type="Pfam" id="PF07686">
    <property type="entry name" value="V-set"/>
    <property type="match status" value="1"/>
</dbReference>
<evidence type="ECO:0000256" key="4">
    <source>
        <dbReference type="ARBA" id="ARBA00023157"/>
    </source>
</evidence>
<dbReference type="GO" id="GO:0050863">
    <property type="term" value="P:regulation of T cell activation"/>
    <property type="evidence" value="ECO:0007669"/>
    <property type="project" value="UniProtKB-ARBA"/>
</dbReference>
<dbReference type="GO" id="GO:0009897">
    <property type="term" value="C:external side of plasma membrane"/>
    <property type="evidence" value="ECO:0007669"/>
    <property type="project" value="TreeGrafter"/>
</dbReference>
<dbReference type="InterPro" id="IPR007110">
    <property type="entry name" value="Ig-like_dom"/>
</dbReference>
<dbReference type="InterPro" id="IPR050504">
    <property type="entry name" value="IgSF_BTN/MOG"/>
</dbReference>
<dbReference type="GO" id="GO:0001817">
    <property type="term" value="P:regulation of cytokine production"/>
    <property type="evidence" value="ECO:0007669"/>
    <property type="project" value="TreeGrafter"/>
</dbReference>
<dbReference type="InterPro" id="IPR003599">
    <property type="entry name" value="Ig_sub"/>
</dbReference>
<keyword evidence="2" id="KW-0732">Signal</keyword>
<dbReference type="PANTHER" id="PTHR24100">
    <property type="entry name" value="BUTYROPHILIN"/>
    <property type="match status" value="1"/>
</dbReference>
<reference evidence="8" key="2">
    <citation type="submission" date="2025-08" db="UniProtKB">
        <authorList>
            <consortium name="Ensembl"/>
        </authorList>
    </citation>
    <scope>IDENTIFICATION</scope>
</reference>
<proteinExistence type="predicted"/>
<evidence type="ECO:0000256" key="3">
    <source>
        <dbReference type="ARBA" id="ARBA00023136"/>
    </source>
</evidence>
<dbReference type="InParanoid" id="A0A667YUP1"/>
<name>A0A667YUP1_9TELE</name>
<protein>
    <recommendedName>
        <fullName evidence="7">Ig-like domain-containing protein</fullName>
    </recommendedName>
</protein>
<keyword evidence="3" id="KW-0472">Membrane</keyword>
<keyword evidence="6" id="KW-0393">Immunoglobulin domain</keyword>